<keyword evidence="6" id="KW-1185">Reference proteome</keyword>
<comment type="subcellular location">
    <subcellularLocation>
        <location evidence="1">Cytoplasm</location>
    </subcellularLocation>
</comment>
<dbReference type="Pfam" id="PF05769">
    <property type="entry name" value="SIKE"/>
    <property type="match status" value="1"/>
</dbReference>
<dbReference type="PANTHER" id="PTHR12186">
    <property type="entry name" value="SIKE FAMILY MEMBER"/>
    <property type="match status" value="1"/>
</dbReference>
<dbReference type="InterPro" id="IPR008555">
    <property type="entry name" value="SIKE"/>
</dbReference>
<dbReference type="EMBL" id="JAATJV010429341">
    <property type="protein sequence ID" value="MBZ3889145.1"/>
    <property type="molecule type" value="Genomic_DNA"/>
</dbReference>
<gene>
    <name evidence="5" type="ORF">SUZIE_201490</name>
</gene>
<keyword evidence="4" id="KW-0175">Coiled coil</keyword>
<dbReference type="Proteomes" id="UP001166674">
    <property type="component" value="Unassembled WGS sequence"/>
</dbReference>
<comment type="similarity">
    <text evidence="2">Belongs to the SIKE family.</text>
</comment>
<evidence type="ECO:0000313" key="5">
    <source>
        <dbReference type="EMBL" id="MBZ3889145.1"/>
    </source>
</evidence>
<proteinExistence type="inferred from homology"/>
<dbReference type="PANTHER" id="PTHR12186:SF3">
    <property type="entry name" value="FGFR1 ONCOGENE PARTNER 2"/>
    <property type="match status" value="1"/>
</dbReference>
<name>A0AA41NEY9_SCICA</name>
<protein>
    <submittedName>
        <fullName evidence="5">FGFR1 oncogene partner 2-like protein</fullName>
    </submittedName>
</protein>
<organism evidence="5 6">
    <name type="scientific">Sciurus carolinensis</name>
    <name type="common">Eastern gray squirrel</name>
    <dbReference type="NCBI Taxonomy" id="30640"/>
    <lineage>
        <taxon>Eukaryota</taxon>
        <taxon>Metazoa</taxon>
        <taxon>Chordata</taxon>
        <taxon>Craniata</taxon>
        <taxon>Vertebrata</taxon>
        <taxon>Euteleostomi</taxon>
        <taxon>Mammalia</taxon>
        <taxon>Eutheria</taxon>
        <taxon>Euarchontoglires</taxon>
        <taxon>Glires</taxon>
        <taxon>Rodentia</taxon>
        <taxon>Sciuromorpha</taxon>
        <taxon>Sciuridae</taxon>
        <taxon>Sciurinae</taxon>
        <taxon>Sciurini</taxon>
        <taxon>Sciurus</taxon>
    </lineage>
</organism>
<comment type="caution">
    <text evidence="5">The sequence shown here is derived from an EMBL/GenBank/DDBJ whole genome shotgun (WGS) entry which is preliminary data.</text>
</comment>
<dbReference type="GO" id="GO:0005737">
    <property type="term" value="C:cytoplasm"/>
    <property type="evidence" value="ECO:0007669"/>
    <property type="project" value="UniProtKB-SubCell"/>
</dbReference>
<evidence type="ECO:0000256" key="1">
    <source>
        <dbReference type="ARBA" id="ARBA00004496"/>
    </source>
</evidence>
<evidence type="ECO:0000256" key="3">
    <source>
        <dbReference type="ARBA" id="ARBA00022490"/>
    </source>
</evidence>
<keyword evidence="3" id="KW-0963">Cytoplasm</keyword>
<dbReference type="GO" id="GO:0009611">
    <property type="term" value="P:response to wounding"/>
    <property type="evidence" value="ECO:0007669"/>
    <property type="project" value="TreeGrafter"/>
</dbReference>
<evidence type="ECO:0000256" key="2">
    <source>
        <dbReference type="ARBA" id="ARBA00005537"/>
    </source>
</evidence>
<reference evidence="5" key="1">
    <citation type="submission" date="2020-03" db="EMBL/GenBank/DDBJ databases">
        <title>Studies in the Genomics of Life Span.</title>
        <authorList>
            <person name="Glass D."/>
        </authorList>
    </citation>
    <scope>NUCLEOTIDE SEQUENCE</scope>
    <source>
        <strain evidence="5">SUZIE</strain>
        <tissue evidence="5">Muscle</tissue>
    </source>
</reference>
<evidence type="ECO:0000313" key="6">
    <source>
        <dbReference type="Proteomes" id="UP001166674"/>
    </source>
</evidence>
<sequence length="92" mass="10469">MKLKEQYSKELQAQVDQITEIAAVMRKAIEIDKQQGCKEQELIFQLEQQNEDLGEILQITGESFLNVRKEVASESTSLSALVTINDLSLRRS</sequence>
<evidence type="ECO:0000256" key="4">
    <source>
        <dbReference type="ARBA" id="ARBA00023054"/>
    </source>
</evidence>
<dbReference type="AlphaFoldDB" id="A0AA41NEY9"/>
<accession>A0AA41NEY9</accession>